<proteinExistence type="predicted"/>
<protein>
    <submittedName>
        <fullName evidence="1">Uncharacterized protein</fullName>
    </submittedName>
</protein>
<dbReference type="AlphaFoldDB" id="A0A553WA80"/>
<evidence type="ECO:0000313" key="1">
    <source>
        <dbReference type="EMBL" id="TSB01586.1"/>
    </source>
</evidence>
<sequence length="275" mass="30540">MSVRTAFSAIFGVLLLQQASMGVAKEEERLGRAILQRQGATYEEVRKFQKVGRVEITSDASQFVFEWSRPYNWVPVRRGLSKTDHARQQTFLYLVKIPAVGDFSTTAFAESVFPANAGATYYLGGLSPDGSILSFYELDRDDAKVRLGIVSLSGPKPRRPVWFDVPLNREQLNRPARWLTDELLMYPSLDSGWALLNVSTGVSDVCHNCGQGHGSRTPPIKQATVPVLTLPANARQIAKSQGGELIVYLVDTDSQLSLLYTKGGRIFVLFENVRL</sequence>
<accession>A0A553WA80</accession>
<name>A0A553WA80_9SPHN</name>
<dbReference type="RefSeq" id="WP_143776804.1">
    <property type="nucleotide sequence ID" value="NZ_VKKU01000002.1"/>
</dbReference>
<gene>
    <name evidence="1" type="ORF">FOM92_10390</name>
</gene>
<comment type="caution">
    <text evidence="1">The sequence shown here is derived from an EMBL/GenBank/DDBJ whole genome shotgun (WGS) entry which is preliminary data.</text>
</comment>
<keyword evidence="2" id="KW-1185">Reference proteome</keyword>
<dbReference type="EMBL" id="VKKU01000002">
    <property type="protein sequence ID" value="TSB01586.1"/>
    <property type="molecule type" value="Genomic_DNA"/>
</dbReference>
<organism evidence="1 2">
    <name type="scientific">Sphingorhabdus contaminans</name>
    <dbReference type="NCBI Taxonomy" id="1343899"/>
    <lineage>
        <taxon>Bacteria</taxon>
        <taxon>Pseudomonadati</taxon>
        <taxon>Pseudomonadota</taxon>
        <taxon>Alphaproteobacteria</taxon>
        <taxon>Sphingomonadales</taxon>
        <taxon>Sphingomonadaceae</taxon>
        <taxon>Sphingorhabdus</taxon>
    </lineage>
</organism>
<evidence type="ECO:0000313" key="2">
    <source>
        <dbReference type="Proteomes" id="UP000320160"/>
    </source>
</evidence>
<dbReference type="Proteomes" id="UP000320160">
    <property type="component" value="Unassembled WGS sequence"/>
</dbReference>
<reference evidence="1 2" key="1">
    <citation type="submission" date="2019-07" db="EMBL/GenBank/DDBJ databases">
        <authorList>
            <person name="Park M."/>
        </authorList>
    </citation>
    <scope>NUCLEOTIDE SEQUENCE [LARGE SCALE GENOMIC DNA]</scope>
    <source>
        <strain evidence="1 2">KCTC32445</strain>
    </source>
</reference>